<dbReference type="InterPro" id="IPR036047">
    <property type="entry name" value="F-box-like_dom_sf"/>
</dbReference>
<dbReference type="Proteomes" id="UP001215280">
    <property type="component" value="Unassembled WGS sequence"/>
</dbReference>
<comment type="caution">
    <text evidence="2">The sequence shown here is derived from an EMBL/GenBank/DDBJ whole genome shotgun (WGS) entry which is preliminary data.</text>
</comment>
<feature type="non-terminal residue" evidence="2">
    <location>
        <position position="1"/>
    </location>
</feature>
<organism evidence="2 3">
    <name type="scientific">Mycena maculata</name>
    <dbReference type="NCBI Taxonomy" id="230809"/>
    <lineage>
        <taxon>Eukaryota</taxon>
        <taxon>Fungi</taxon>
        <taxon>Dikarya</taxon>
        <taxon>Basidiomycota</taxon>
        <taxon>Agaricomycotina</taxon>
        <taxon>Agaricomycetes</taxon>
        <taxon>Agaricomycetidae</taxon>
        <taxon>Agaricales</taxon>
        <taxon>Marasmiineae</taxon>
        <taxon>Mycenaceae</taxon>
        <taxon>Mycena</taxon>
    </lineage>
</organism>
<protein>
    <recommendedName>
        <fullName evidence="1">F-box domain-containing protein</fullName>
    </recommendedName>
</protein>
<feature type="domain" description="F-box" evidence="1">
    <location>
        <begin position="60"/>
        <end position="109"/>
    </location>
</feature>
<dbReference type="Pfam" id="PF12937">
    <property type="entry name" value="F-box-like"/>
    <property type="match status" value="1"/>
</dbReference>
<sequence>SPFQSLIAHQILPTPSETAAIHDFLRATDAEIERRESDIARLLCEVEELRRSSHRHKAIIHPIRRLPSEILGEIFQQLNDVEAEKPAPLIFGEVCRQWRAIALSLPSLW</sequence>
<evidence type="ECO:0000313" key="3">
    <source>
        <dbReference type="Proteomes" id="UP001215280"/>
    </source>
</evidence>
<keyword evidence="3" id="KW-1185">Reference proteome</keyword>
<dbReference type="Gene3D" id="1.20.1280.50">
    <property type="match status" value="1"/>
</dbReference>
<evidence type="ECO:0000259" key="1">
    <source>
        <dbReference type="PROSITE" id="PS50181"/>
    </source>
</evidence>
<dbReference type="SUPFAM" id="SSF81383">
    <property type="entry name" value="F-box domain"/>
    <property type="match status" value="1"/>
</dbReference>
<accession>A0AAD7IDM5</accession>
<reference evidence="2" key="1">
    <citation type="submission" date="2023-03" db="EMBL/GenBank/DDBJ databases">
        <title>Massive genome expansion in bonnet fungi (Mycena s.s.) driven by repeated elements and novel gene families across ecological guilds.</title>
        <authorList>
            <consortium name="Lawrence Berkeley National Laboratory"/>
            <person name="Harder C.B."/>
            <person name="Miyauchi S."/>
            <person name="Viragh M."/>
            <person name="Kuo A."/>
            <person name="Thoen E."/>
            <person name="Andreopoulos B."/>
            <person name="Lu D."/>
            <person name="Skrede I."/>
            <person name="Drula E."/>
            <person name="Henrissat B."/>
            <person name="Morin E."/>
            <person name="Kohler A."/>
            <person name="Barry K."/>
            <person name="LaButti K."/>
            <person name="Morin E."/>
            <person name="Salamov A."/>
            <person name="Lipzen A."/>
            <person name="Mereny Z."/>
            <person name="Hegedus B."/>
            <person name="Baldrian P."/>
            <person name="Stursova M."/>
            <person name="Weitz H."/>
            <person name="Taylor A."/>
            <person name="Grigoriev I.V."/>
            <person name="Nagy L.G."/>
            <person name="Martin F."/>
            <person name="Kauserud H."/>
        </authorList>
    </citation>
    <scope>NUCLEOTIDE SEQUENCE</scope>
    <source>
        <strain evidence="2">CBHHK188m</strain>
    </source>
</reference>
<dbReference type="AlphaFoldDB" id="A0AAD7IDM5"/>
<proteinExistence type="predicted"/>
<evidence type="ECO:0000313" key="2">
    <source>
        <dbReference type="EMBL" id="KAJ7739674.1"/>
    </source>
</evidence>
<dbReference type="EMBL" id="JARJLG010000131">
    <property type="protein sequence ID" value="KAJ7739674.1"/>
    <property type="molecule type" value="Genomic_DNA"/>
</dbReference>
<dbReference type="InterPro" id="IPR001810">
    <property type="entry name" value="F-box_dom"/>
</dbReference>
<dbReference type="PROSITE" id="PS50181">
    <property type="entry name" value="FBOX"/>
    <property type="match status" value="1"/>
</dbReference>
<gene>
    <name evidence="2" type="ORF">DFH07DRAFT_708341</name>
</gene>
<name>A0AAD7IDM5_9AGAR</name>
<feature type="non-terminal residue" evidence="2">
    <location>
        <position position="109"/>
    </location>
</feature>